<evidence type="ECO:0000313" key="1">
    <source>
        <dbReference type="EMBL" id="GBL89626.1"/>
    </source>
</evidence>
<dbReference type="Proteomes" id="UP000499080">
    <property type="component" value="Unassembled WGS sequence"/>
</dbReference>
<proteinExistence type="predicted"/>
<sequence>MPGFACAHGLLNLKSFGIIRIPLVWSGRLETTRALFWDGPRDFEPRLDDEDDSWSPFPSFHTAPAGERLTKYVCLECNRLTYTAVLQWNWVSGPEHSGPEAEILPLGHPFHQNLSRTERL</sequence>
<dbReference type="EMBL" id="BGPR01000066">
    <property type="protein sequence ID" value="GBL89626.1"/>
    <property type="molecule type" value="Genomic_DNA"/>
</dbReference>
<evidence type="ECO:0000313" key="2">
    <source>
        <dbReference type="Proteomes" id="UP000499080"/>
    </source>
</evidence>
<organism evidence="1 2">
    <name type="scientific">Araneus ventricosus</name>
    <name type="common">Orbweaver spider</name>
    <name type="synonym">Epeira ventricosa</name>
    <dbReference type="NCBI Taxonomy" id="182803"/>
    <lineage>
        <taxon>Eukaryota</taxon>
        <taxon>Metazoa</taxon>
        <taxon>Ecdysozoa</taxon>
        <taxon>Arthropoda</taxon>
        <taxon>Chelicerata</taxon>
        <taxon>Arachnida</taxon>
        <taxon>Araneae</taxon>
        <taxon>Araneomorphae</taxon>
        <taxon>Entelegynae</taxon>
        <taxon>Araneoidea</taxon>
        <taxon>Araneidae</taxon>
        <taxon>Araneus</taxon>
    </lineage>
</organism>
<reference evidence="1 2" key="1">
    <citation type="journal article" date="2019" name="Sci. Rep.">
        <title>Orb-weaving spider Araneus ventricosus genome elucidates the spidroin gene catalogue.</title>
        <authorList>
            <person name="Kono N."/>
            <person name="Nakamura H."/>
            <person name="Ohtoshi R."/>
            <person name="Moran D.A.P."/>
            <person name="Shinohara A."/>
            <person name="Yoshida Y."/>
            <person name="Fujiwara M."/>
            <person name="Mori M."/>
            <person name="Tomita M."/>
            <person name="Arakawa K."/>
        </authorList>
    </citation>
    <scope>NUCLEOTIDE SEQUENCE [LARGE SCALE GENOMIC DNA]</scope>
</reference>
<protein>
    <submittedName>
        <fullName evidence="1">Uncharacterized protein</fullName>
    </submittedName>
</protein>
<comment type="caution">
    <text evidence="1">The sequence shown here is derived from an EMBL/GenBank/DDBJ whole genome shotgun (WGS) entry which is preliminary data.</text>
</comment>
<accession>A0A4Y2BEA2</accession>
<name>A0A4Y2BEA2_ARAVE</name>
<gene>
    <name evidence="1" type="ORF">AVEN_104592_1</name>
</gene>
<dbReference type="AlphaFoldDB" id="A0A4Y2BEA2"/>
<keyword evidence="2" id="KW-1185">Reference proteome</keyword>